<name>A0ABN3EXI4_9ACTN</name>
<dbReference type="Proteomes" id="UP001500305">
    <property type="component" value="Unassembled WGS sequence"/>
</dbReference>
<sequence length="155" mass="16450">MGEVWRAVFVQVEGDVQGWLEPAHDLVGHATIACGDKVPRQALGDRPGLLLVEFGGDRAMVAPDNQQAPGLLERAENTNDSGGLRLQRRSFPYTRGWATSSPGAHPLMMPLANPACHPVGIPRCMAAKAGPRAGPGRVELREAGRPGPDGGLHPR</sequence>
<protein>
    <submittedName>
        <fullName evidence="2">Uncharacterized protein</fullName>
    </submittedName>
</protein>
<organism evidence="2 3">
    <name type="scientific">Kitasatospora cystarginea</name>
    <dbReference type="NCBI Taxonomy" id="58350"/>
    <lineage>
        <taxon>Bacteria</taxon>
        <taxon>Bacillati</taxon>
        <taxon>Actinomycetota</taxon>
        <taxon>Actinomycetes</taxon>
        <taxon>Kitasatosporales</taxon>
        <taxon>Streptomycetaceae</taxon>
        <taxon>Kitasatospora</taxon>
    </lineage>
</organism>
<comment type="caution">
    <text evidence="2">The sequence shown here is derived from an EMBL/GenBank/DDBJ whole genome shotgun (WGS) entry which is preliminary data.</text>
</comment>
<keyword evidence="3" id="KW-1185">Reference proteome</keyword>
<dbReference type="EMBL" id="BAAATR010000054">
    <property type="protein sequence ID" value="GAA2276318.1"/>
    <property type="molecule type" value="Genomic_DNA"/>
</dbReference>
<feature type="region of interest" description="Disordered" evidence="1">
    <location>
        <begin position="128"/>
        <end position="155"/>
    </location>
</feature>
<accession>A0ABN3EXI4</accession>
<evidence type="ECO:0000313" key="3">
    <source>
        <dbReference type="Proteomes" id="UP001500305"/>
    </source>
</evidence>
<reference evidence="2 3" key="1">
    <citation type="journal article" date="2019" name="Int. J. Syst. Evol. Microbiol.">
        <title>The Global Catalogue of Microorganisms (GCM) 10K type strain sequencing project: providing services to taxonomists for standard genome sequencing and annotation.</title>
        <authorList>
            <consortium name="The Broad Institute Genomics Platform"/>
            <consortium name="The Broad Institute Genome Sequencing Center for Infectious Disease"/>
            <person name="Wu L."/>
            <person name="Ma J."/>
        </authorList>
    </citation>
    <scope>NUCLEOTIDE SEQUENCE [LARGE SCALE GENOMIC DNA]</scope>
    <source>
        <strain evidence="2 3">JCM 7356</strain>
    </source>
</reference>
<evidence type="ECO:0000313" key="2">
    <source>
        <dbReference type="EMBL" id="GAA2276318.1"/>
    </source>
</evidence>
<evidence type="ECO:0000256" key="1">
    <source>
        <dbReference type="SAM" id="MobiDB-lite"/>
    </source>
</evidence>
<gene>
    <name evidence="2" type="ORF">GCM10010430_72830</name>
</gene>
<feature type="compositionally biased region" description="Low complexity" evidence="1">
    <location>
        <begin position="128"/>
        <end position="137"/>
    </location>
</feature>
<proteinExistence type="predicted"/>